<dbReference type="KEGG" id="mass:CR152_30675"/>
<dbReference type="InterPro" id="IPR001599">
    <property type="entry name" value="Macroglobln_a2"/>
</dbReference>
<dbReference type="GO" id="GO:0004866">
    <property type="term" value="F:endopeptidase inhibitor activity"/>
    <property type="evidence" value="ECO:0007669"/>
    <property type="project" value="InterPro"/>
</dbReference>
<accession>A0A2D2DTT8</accession>
<reference evidence="5" key="1">
    <citation type="submission" date="2017-10" db="EMBL/GenBank/DDBJ databases">
        <title>Massilia psychrophilum sp. nov., a novel purple-pigmented bacterium isolated from Tianshan glacier, Xinjiang Municipality, China.</title>
        <authorList>
            <person name="Wang H."/>
        </authorList>
    </citation>
    <scope>NUCLEOTIDE SEQUENCE [LARGE SCALE GENOMIC DNA]</scope>
    <source>
        <strain evidence="5">B2</strain>
    </source>
</reference>
<feature type="domain" description="Alpha-2-macroglobulin" evidence="4">
    <location>
        <begin position="1215"/>
        <end position="1305"/>
    </location>
</feature>
<comment type="similarity">
    <text evidence="1">Belongs to the protease inhibitor I39 (alpha-2-macroglobulin) family. Bacterial alpha-2-macroglobulin subfamily.</text>
</comment>
<gene>
    <name evidence="5" type="ORF">CR152_30675</name>
</gene>
<dbReference type="PANTHER" id="PTHR40094:SF1">
    <property type="entry name" value="UBIQUITIN DOMAIN-CONTAINING PROTEIN"/>
    <property type="match status" value="1"/>
</dbReference>
<dbReference type="InterPro" id="IPR051802">
    <property type="entry name" value="YfhM-like"/>
</dbReference>
<feature type="signal peptide" evidence="2">
    <location>
        <begin position="1"/>
        <end position="22"/>
    </location>
</feature>
<dbReference type="InterPro" id="IPR021868">
    <property type="entry name" value="Alpha_2_Macroglob_MG3"/>
</dbReference>
<dbReference type="Pfam" id="PF17973">
    <property type="entry name" value="bMG10"/>
    <property type="match status" value="1"/>
</dbReference>
<keyword evidence="2" id="KW-0732">Signal</keyword>
<dbReference type="RefSeq" id="WP_099881389.1">
    <property type="nucleotide sequence ID" value="NZ_CP024608.1"/>
</dbReference>
<dbReference type="Pfam" id="PF00207">
    <property type="entry name" value="A2M"/>
    <property type="match status" value="1"/>
</dbReference>
<dbReference type="InterPro" id="IPR041246">
    <property type="entry name" value="Bact_MG10"/>
</dbReference>
<protein>
    <submittedName>
        <fullName evidence="5">Alpha-2-macroglobulin</fullName>
    </submittedName>
</protein>
<proteinExistence type="inferred from homology"/>
<evidence type="ECO:0000256" key="1">
    <source>
        <dbReference type="ARBA" id="ARBA00010556"/>
    </source>
</evidence>
<dbReference type="Pfam" id="PF01835">
    <property type="entry name" value="MG2"/>
    <property type="match status" value="1"/>
</dbReference>
<evidence type="ECO:0000259" key="3">
    <source>
        <dbReference type="SMART" id="SM01359"/>
    </source>
</evidence>
<dbReference type="PANTHER" id="PTHR40094">
    <property type="entry name" value="ALPHA-2-MACROGLOBULIN HOMOLOG"/>
    <property type="match status" value="1"/>
</dbReference>
<sequence length="1880" mass="202461">MRAPSTLLFLLPLTWLSLAAQAQTTVEAFAPTGPVKAVRQVTARFSAPMVAFGDQRLGDPFAIDCAEPGSGRWIDARIWSYDFARDVPPGVRCSFTLKPDARDLAAQPLAGTARFAFETGGPSVRESSPRQGNRVDEQQVFVLALDAPARAASIAAKAYCGVEGINERIGVRVLAGAEREQVLTARKSYVDRYIKEYVQRGGTAPKGKDDLPLALVQCKRSLPADAAVSLVWAAGIEGLGGVASSADQALGFTTRRDFTAHFSCDYLTAKGPCIPLTPLRLSFTEPVTRAEADKITLTGADGKQYRPTWDGDTARGAPVSNVYFRGPFAEKSSLQLALPPAMKDDAGRALVNQGQFPMTIAIDTLPPLLKFPARFGIIEARTERLLPVTVRNIEAKLSGKLRSAGAMLRVDVQGERQDLDVMAWMKRLAGNSWQVGELSGDELKKSVFAGLKSGKPEPFSLPAPGGGRAFEVIGIPLPKPGFYVVELESPKLGVALFDAKNTKAYVSAAALVTNMAAHFKHGADSSLVWVTSLDKGRPVPKAAVAVRDCNGKLLWQGVADASGVARIDKPLSRGVCKGNNSLFISARSGDDYTFTMSNWQNGIESWRFNLPFNPSQSTTIVATVFDRTLLRAGETVHMKHFLRRHASRGIEFETGGPEARATTVTVAHQGGDGSYEVPLRWNATGTADNEWIIPAGAKLGVYEVKIAGQLAGTFRVEQFRVPTMKALLNGPATPLIGATSFDLDLQVGYLAGGVAGKAPVKLRTMTEEKVVWFEGYDDYNLGAGDVREGVQNEAGYDEDAADDDDAEGAVKAADIRTRALVLDKAGGARVKIDQLPVGDRARDLVAEVSYQDANGETLSSSTRIALWPSSYVVGIKPDDWNDSKDSVAFEVVVLGVDGKPAANAAVDVDLFQRLNYSHRRRLIGGFYAYENSSEITRIGPACQGRTNAKGLLRCTVKTSADGNLVLRARVVDGQKRAAVSQRDVWVAGGGEWWYRAGDNDRIDLLPSAKRYEPGQDATFQVRSPFRDATVLITVEREGILDTYVRRLDGKEPAFTIPMLGKYAPNVFVSAMVVRGRVAGVQPTAMVDLGKPSYKLGIAPVKVGWSAHELKVQVSTDKQDYKVREKGTVTLKVTRADGSLAPAGTEVALAAVDTGLLELMPNNSWRLLNAMMQERVLQVETSTAQMQVVGKRHFGRKALPAGGGGGKGSRELFDTLLLWKPRVVLDAKGEARVPLTLNDTLTSFRIVAVASGGSGMFGTGSTEIRSSQDLIVVPGLPSVVRAGDRLRAGFTLRNTTDAALTVDFGASVAADGGAAKALARQSVTLAAGQAQEAGWDYQVPAGTSALAWTIDARSAGGADQLRSSQKVLPAVPVRTIQSTLVRLDQAQTLKVQSPPDALLGQGGVRATFVARLGESLPAVRDYMSAYQYRGVEQDASRAVALRDAALWNQLAAALPSQLDADGLAKYYPTQTQGSDSLTAYLLSVGAEAGLPIAPALRERMEEGLRQFVQGRVVRSARTARVDTAVRKIAALEALSRTRPVAPELLESFTIEPNQWPTSAVIDWYLILQRSPALAQRDAKLAQLQQVLRARLNLQGAGLSFSTEKADHWWWIMASPDINANRLLLAVIDDPAWQGDMGRLARGTLGRQQKGRWGSTLANAWGVLALDKFSRKFEPDTVDGSSSARLGNTVKEANWNARGVSVVSHPWGAGQQDLVLTHNGGGKPWAIVQSLAAVELKAPLANGYRIVKIITPLEQKVKGAWSRGDSYRVRLDIEAQADMTWVALDDPIPASATLLGNGLGRDVQTLPGAELPSASLQPVFEERTFDAFRAYYDFVPKGKWSVGYTVRLNNQGRFNLPPTRVEALYSPELAGELPNAAVEVGR</sequence>
<dbReference type="SMART" id="SM01359">
    <property type="entry name" value="A2M_N_2"/>
    <property type="match status" value="1"/>
</dbReference>
<feature type="chain" id="PRO_5013911106" evidence="2">
    <location>
        <begin position="23"/>
        <end position="1880"/>
    </location>
</feature>
<evidence type="ECO:0000313" key="6">
    <source>
        <dbReference type="Proteomes" id="UP000229897"/>
    </source>
</evidence>
<dbReference type="Pfam" id="PF07703">
    <property type="entry name" value="A2M_BRD"/>
    <property type="match status" value="1"/>
</dbReference>
<dbReference type="InterPro" id="IPR011625">
    <property type="entry name" value="A2M_N_BRD"/>
</dbReference>
<keyword evidence="6" id="KW-1185">Reference proteome</keyword>
<evidence type="ECO:0000256" key="2">
    <source>
        <dbReference type="SAM" id="SignalP"/>
    </source>
</evidence>
<organism evidence="5 6">
    <name type="scientific">Massilia violaceinigra</name>
    <dbReference type="NCBI Taxonomy" id="2045208"/>
    <lineage>
        <taxon>Bacteria</taxon>
        <taxon>Pseudomonadati</taxon>
        <taxon>Pseudomonadota</taxon>
        <taxon>Betaproteobacteria</taxon>
        <taxon>Burkholderiales</taxon>
        <taxon>Oxalobacteraceae</taxon>
        <taxon>Telluria group</taxon>
        <taxon>Massilia</taxon>
    </lineage>
</organism>
<dbReference type="SMART" id="SM01360">
    <property type="entry name" value="A2M"/>
    <property type="match status" value="1"/>
</dbReference>
<dbReference type="Pfam" id="PF11974">
    <property type="entry name" value="bMG3"/>
    <property type="match status" value="1"/>
</dbReference>
<dbReference type="OrthoDB" id="9767116at2"/>
<dbReference type="Proteomes" id="UP000229897">
    <property type="component" value="Chromosome"/>
</dbReference>
<feature type="domain" description="Alpha-2-macroglobulin bait region" evidence="3">
    <location>
        <begin position="1002"/>
        <end position="1158"/>
    </location>
</feature>
<evidence type="ECO:0000313" key="5">
    <source>
        <dbReference type="EMBL" id="ATQ78392.1"/>
    </source>
</evidence>
<evidence type="ECO:0000259" key="4">
    <source>
        <dbReference type="SMART" id="SM01360"/>
    </source>
</evidence>
<dbReference type="InterPro" id="IPR002890">
    <property type="entry name" value="MG2"/>
</dbReference>
<dbReference type="EMBL" id="CP024608">
    <property type="protein sequence ID" value="ATQ78392.1"/>
    <property type="molecule type" value="Genomic_DNA"/>
</dbReference>
<name>A0A2D2DTT8_9BURK</name>